<comment type="similarity">
    <text evidence="1 4">Belongs to the D-isomer specific 2-hydroxyacid dehydrogenase family.</text>
</comment>
<evidence type="ECO:0000259" key="6">
    <source>
        <dbReference type="Pfam" id="PF02826"/>
    </source>
</evidence>
<dbReference type="AlphaFoldDB" id="A0A5B8YIH4"/>
<dbReference type="Proteomes" id="UP000321954">
    <property type="component" value="Chromosome"/>
</dbReference>
<feature type="domain" description="D-isomer specific 2-hydroxyacid dehydrogenase NAD-binding" evidence="6">
    <location>
        <begin position="117"/>
        <end position="295"/>
    </location>
</feature>
<feature type="domain" description="D-isomer specific 2-hydroxyacid dehydrogenase catalytic" evidence="5">
    <location>
        <begin position="9"/>
        <end position="98"/>
    </location>
</feature>
<dbReference type="GO" id="GO:0016616">
    <property type="term" value="F:oxidoreductase activity, acting on the CH-OH group of donors, NAD or NADP as acceptor"/>
    <property type="evidence" value="ECO:0007669"/>
    <property type="project" value="InterPro"/>
</dbReference>
<keyword evidence="8" id="KW-1185">Reference proteome</keyword>
<accession>A0A5B8YIH4</accession>
<evidence type="ECO:0000259" key="5">
    <source>
        <dbReference type="Pfam" id="PF00389"/>
    </source>
</evidence>
<dbReference type="Gene3D" id="3.40.50.720">
    <property type="entry name" value="NAD(P)-binding Rossmann-like Domain"/>
    <property type="match status" value="2"/>
</dbReference>
<dbReference type="PANTHER" id="PTHR42789:SF1">
    <property type="entry name" value="D-ISOMER SPECIFIC 2-HYDROXYACID DEHYDROGENASE FAMILY PROTEIN (AFU_ORTHOLOGUE AFUA_6G10090)"/>
    <property type="match status" value="1"/>
</dbReference>
<keyword evidence="2 4" id="KW-0560">Oxidoreductase</keyword>
<reference evidence="7 8" key="1">
    <citation type="submission" date="2019-08" db="EMBL/GenBank/DDBJ databases">
        <title>Antarcticibacterium arcticum sp. nov., a bacterium isolated from marine sediment of the Canadian Beaufort Sea.</title>
        <authorList>
            <person name="Lee Y.M."/>
            <person name="Baek K."/>
            <person name="Lee D.-H."/>
            <person name="Shin S.C."/>
            <person name="Jin Y.K."/>
            <person name="Park Y."/>
        </authorList>
    </citation>
    <scope>NUCLEOTIDE SEQUENCE [LARGE SCALE GENOMIC DNA]</scope>
    <source>
        <strain evidence="7 8">PAMC 28998</strain>
    </source>
</reference>
<dbReference type="SUPFAM" id="SSF51735">
    <property type="entry name" value="NAD(P)-binding Rossmann-fold domains"/>
    <property type="match status" value="1"/>
</dbReference>
<dbReference type="PANTHER" id="PTHR42789">
    <property type="entry name" value="D-ISOMER SPECIFIC 2-HYDROXYACID DEHYDROGENASE FAMILY PROTEIN (AFU_ORTHOLOGUE AFUA_6G10090)"/>
    <property type="match status" value="1"/>
</dbReference>
<evidence type="ECO:0000256" key="4">
    <source>
        <dbReference type="RuleBase" id="RU003719"/>
    </source>
</evidence>
<proteinExistence type="inferred from homology"/>
<dbReference type="GO" id="GO:0051287">
    <property type="term" value="F:NAD binding"/>
    <property type="evidence" value="ECO:0007669"/>
    <property type="project" value="InterPro"/>
</dbReference>
<evidence type="ECO:0000256" key="1">
    <source>
        <dbReference type="ARBA" id="ARBA00005854"/>
    </source>
</evidence>
<evidence type="ECO:0008006" key="9">
    <source>
        <dbReference type="Google" id="ProtNLM"/>
    </source>
</evidence>
<dbReference type="InterPro" id="IPR036291">
    <property type="entry name" value="NAD(P)-bd_dom_sf"/>
</dbReference>
<dbReference type="Pfam" id="PF02826">
    <property type="entry name" value="2-Hacid_dh_C"/>
    <property type="match status" value="1"/>
</dbReference>
<evidence type="ECO:0000313" key="8">
    <source>
        <dbReference type="Proteomes" id="UP000321954"/>
    </source>
</evidence>
<dbReference type="InterPro" id="IPR006140">
    <property type="entry name" value="D-isomer_DH_NAD-bd"/>
</dbReference>
<dbReference type="InterPro" id="IPR006139">
    <property type="entry name" value="D-isomer_2_OHA_DH_cat_dom"/>
</dbReference>
<evidence type="ECO:0000256" key="3">
    <source>
        <dbReference type="ARBA" id="ARBA00023027"/>
    </source>
</evidence>
<dbReference type="EMBL" id="CP042476">
    <property type="protein sequence ID" value="QED37750.1"/>
    <property type="molecule type" value="Genomic_DNA"/>
</dbReference>
<evidence type="ECO:0000256" key="2">
    <source>
        <dbReference type="ARBA" id="ARBA00023002"/>
    </source>
</evidence>
<gene>
    <name evidence="7" type="ORF">FK178_08445</name>
</gene>
<dbReference type="KEGG" id="anp:FK178_08445"/>
<dbReference type="InterPro" id="IPR050857">
    <property type="entry name" value="D-2-hydroxyacid_DH"/>
</dbReference>
<dbReference type="PROSITE" id="PS00671">
    <property type="entry name" value="D_2_HYDROXYACID_DH_3"/>
    <property type="match status" value="1"/>
</dbReference>
<dbReference type="SUPFAM" id="SSF52283">
    <property type="entry name" value="Formate/glycerate dehydrogenase catalytic domain-like"/>
    <property type="match status" value="1"/>
</dbReference>
<dbReference type="Pfam" id="PF00389">
    <property type="entry name" value="2-Hacid_dh"/>
    <property type="match status" value="1"/>
</dbReference>
<dbReference type="OrthoDB" id="9777288at2"/>
<name>A0A5B8YIH4_9FLAO</name>
<dbReference type="InterPro" id="IPR029753">
    <property type="entry name" value="D-isomer_DH_CS"/>
</dbReference>
<keyword evidence="3" id="KW-0520">NAD</keyword>
<sequence length="328" mass="37521">MEGPGQMKILITEPLDFSNENLKLLKEVAEVKIGPFTRMELIKEIEDMEVLILRLNHFIDREVFLKADNLQYILTPTTGLNHIDLEEAAARNIEIISLIGETEFLATIPSTGEHTWALLLSLLRKIPQGFDHVKKGGWERDQFKAHNLCHYTLGLLGFGRVGKQIAEYAKVFKMPFVFYDINPELRDHPNACNSLEELLKKIDILSIHIPLNDQNSQFLNGSNLTHLKRGTYIVNTSRGELIDEDYIAEALKAKELGGYATDVLANEIIREKRKENPLMKIAATVDNLIITPHIAGATYESMWKTEEFVIRKWLKNLDTSNNTWPKMR</sequence>
<organism evidence="7 8">
    <name type="scientific">Antarcticibacterium arcticum</name>
    <dbReference type="NCBI Taxonomy" id="2585771"/>
    <lineage>
        <taxon>Bacteria</taxon>
        <taxon>Pseudomonadati</taxon>
        <taxon>Bacteroidota</taxon>
        <taxon>Flavobacteriia</taxon>
        <taxon>Flavobacteriales</taxon>
        <taxon>Flavobacteriaceae</taxon>
        <taxon>Antarcticibacterium</taxon>
    </lineage>
</organism>
<evidence type="ECO:0000313" key="7">
    <source>
        <dbReference type="EMBL" id="QED37750.1"/>
    </source>
</evidence>
<protein>
    <recommendedName>
        <fullName evidence="9">Hydroxyacid dehydrogenase</fullName>
    </recommendedName>
</protein>